<evidence type="ECO:0000259" key="7">
    <source>
        <dbReference type="Pfam" id="PF02771"/>
    </source>
</evidence>
<evidence type="ECO:0000256" key="2">
    <source>
        <dbReference type="ARBA" id="ARBA00009347"/>
    </source>
</evidence>
<dbReference type="Pfam" id="PF02771">
    <property type="entry name" value="Acyl-CoA_dh_N"/>
    <property type="match status" value="1"/>
</dbReference>
<proteinExistence type="inferred from homology"/>
<dbReference type="PANTHER" id="PTHR43884">
    <property type="entry name" value="ACYL-COA DEHYDROGENASE"/>
    <property type="match status" value="1"/>
</dbReference>
<dbReference type="InterPro" id="IPR037069">
    <property type="entry name" value="AcylCoA_DH/ox_N_sf"/>
</dbReference>
<keyword evidence="5 8" id="KW-0560">Oxidoreductase</keyword>
<dbReference type="SUPFAM" id="SSF47203">
    <property type="entry name" value="Acyl-CoA dehydrogenase C-terminal domain-like"/>
    <property type="match status" value="1"/>
</dbReference>
<name>A0A7Y9S3W9_9ACTN</name>
<evidence type="ECO:0000259" key="6">
    <source>
        <dbReference type="Pfam" id="PF00441"/>
    </source>
</evidence>
<dbReference type="InterPro" id="IPR009100">
    <property type="entry name" value="AcylCoA_DH/oxidase_NM_dom_sf"/>
</dbReference>
<evidence type="ECO:0000313" key="8">
    <source>
        <dbReference type="EMBL" id="NYG59568.1"/>
    </source>
</evidence>
<dbReference type="InterPro" id="IPR009075">
    <property type="entry name" value="AcylCo_DH/oxidase_C"/>
</dbReference>
<evidence type="ECO:0000256" key="1">
    <source>
        <dbReference type="ARBA" id="ARBA00001974"/>
    </source>
</evidence>
<dbReference type="EC" id="1.3.8.7" evidence="8"/>
<feature type="domain" description="Acyl-CoA dehydrogenase/oxidase C-terminal" evidence="6">
    <location>
        <begin position="225"/>
        <end position="342"/>
    </location>
</feature>
<feature type="domain" description="Acyl-CoA dehydrogenase/oxidase N-terminal" evidence="7">
    <location>
        <begin position="10"/>
        <end position="115"/>
    </location>
</feature>
<dbReference type="SUPFAM" id="SSF56645">
    <property type="entry name" value="Acyl-CoA dehydrogenase NM domain-like"/>
    <property type="match status" value="1"/>
</dbReference>
<comment type="similarity">
    <text evidence="2">Belongs to the acyl-CoA dehydrogenase family.</text>
</comment>
<dbReference type="GO" id="GO:0070991">
    <property type="term" value="F:medium-chain fatty acyl-CoA dehydrogenase activity"/>
    <property type="evidence" value="ECO:0007669"/>
    <property type="project" value="UniProtKB-EC"/>
</dbReference>
<evidence type="ECO:0000256" key="5">
    <source>
        <dbReference type="ARBA" id="ARBA00023002"/>
    </source>
</evidence>
<dbReference type="EMBL" id="JACCAA010000001">
    <property type="protein sequence ID" value="NYG59568.1"/>
    <property type="molecule type" value="Genomic_DNA"/>
</dbReference>
<dbReference type="InterPro" id="IPR013786">
    <property type="entry name" value="AcylCoA_DH/ox_N"/>
</dbReference>
<sequence length="361" mass="37982">MISIEPAEIDAVRSVAADFFDRYRVVLDDDDVPRYDRSVWSRACSDLGVGAIVEPEEDGGVGGGAAMLSAVLVEAGRTLSPLPLLSSAVRAQTAIRVLATPAARAELLPSLLTGEVIATLAPRDGTVASIEAVHVGTQDPGDGWTLSGSVGRVLDGLGADLILVTASVGHEVGLFVVEGHVDRVAQETVDVTRQFARLSFSSTPARLIGTADQSALAAIDHWTTLALAADQVGGAQACLDLTVDYLRTRVQFGRVLGSFQSLKHQCADLALRVDEARSALAHLVWALDESPAHAPEAAAIAAVTASNAYVTCADETVHLHGGIGFTWEHDAHRYVRRALTDRSAFHSVRAAREAVLTACGI</sequence>
<protein>
    <submittedName>
        <fullName evidence="8">Acyl-CoA dehydrogenase</fullName>
        <ecNumber evidence="8">1.3.8.7</ecNumber>
    </submittedName>
</protein>
<comment type="cofactor">
    <cofactor evidence="1">
        <name>FAD</name>
        <dbReference type="ChEBI" id="CHEBI:57692"/>
    </cofactor>
</comment>
<dbReference type="Gene3D" id="1.10.540.10">
    <property type="entry name" value="Acyl-CoA dehydrogenase/oxidase, N-terminal domain"/>
    <property type="match status" value="1"/>
</dbReference>
<dbReference type="Gene3D" id="2.40.110.10">
    <property type="entry name" value="Butyryl-CoA Dehydrogenase, subunit A, domain 2"/>
    <property type="match status" value="1"/>
</dbReference>
<organism evidence="8 9">
    <name type="scientific">Nocardioides daedukensis</name>
    <dbReference type="NCBI Taxonomy" id="634462"/>
    <lineage>
        <taxon>Bacteria</taxon>
        <taxon>Bacillati</taxon>
        <taxon>Actinomycetota</taxon>
        <taxon>Actinomycetes</taxon>
        <taxon>Propionibacteriales</taxon>
        <taxon>Nocardioidaceae</taxon>
        <taxon>Nocardioides</taxon>
    </lineage>
</organism>
<keyword evidence="4" id="KW-0274">FAD</keyword>
<dbReference type="RefSeq" id="WP_179502603.1">
    <property type="nucleotide sequence ID" value="NZ_JACCAA010000001.1"/>
</dbReference>
<dbReference type="Pfam" id="PF00441">
    <property type="entry name" value="Acyl-CoA_dh_1"/>
    <property type="match status" value="1"/>
</dbReference>
<dbReference type="AlphaFoldDB" id="A0A7Y9S3W9"/>
<reference evidence="8 9" key="1">
    <citation type="submission" date="2020-07" db="EMBL/GenBank/DDBJ databases">
        <title>Sequencing the genomes of 1000 actinobacteria strains.</title>
        <authorList>
            <person name="Klenk H.-P."/>
        </authorList>
    </citation>
    <scope>NUCLEOTIDE SEQUENCE [LARGE SCALE GENOMIC DNA]</scope>
    <source>
        <strain evidence="8 9">DSM 23819</strain>
    </source>
</reference>
<evidence type="ECO:0000256" key="4">
    <source>
        <dbReference type="ARBA" id="ARBA00022827"/>
    </source>
</evidence>
<keyword evidence="3" id="KW-0285">Flavoprotein</keyword>
<evidence type="ECO:0000313" key="9">
    <source>
        <dbReference type="Proteomes" id="UP000540656"/>
    </source>
</evidence>
<dbReference type="GO" id="GO:0050660">
    <property type="term" value="F:flavin adenine dinucleotide binding"/>
    <property type="evidence" value="ECO:0007669"/>
    <property type="project" value="InterPro"/>
</dbReference>
<dbReference type="PANTHER" id="PTHR43884:SF20">
    <property type="entry name" value="ACYL-COA DEHYDROGENASE FADE28"/>
    <property type="match status" value="1"/>
</dbReference>
<dbReference type="InterPro" id="IPR036250">
    <property type="entry name" value="AcylCo_DH-like_C"/>
</dbReference>
<accession>A0A7Y9S3W9</accession>
<evidence type="ECO:0000256" key="3">
    <source>
        <dbReference type="ARBA" id="ARBA00022630"/>
    </source>
</evidence>
<gene>
    <name evidence="8" type="ORF">BJ980_002491</name>
</gene>
<dbReference type="Gene3D" id="1.20.140.10">
    <property type="entry name" value="Butyryl-CoA Dehydrogenase, subunit A, domain 3"/>
    <property type="match status" value="1"/>
</dbReference>
<comment type="caution">
    <text evidence="8">The sequence shown here is derived from an EMBL/GenBank/DDBJ whole genome shotgun (WGS) entry which is preliminary data.</text>
</comment>
<dbReference type="InterPro" id="IPR046373">
    <property type="entry name" value="Acyl-CoA_Oxase/DH_mid-dom_sf"/>
</dbReference>
<keyword evidence="9" id="KW-1185">Reference proteome</keyword>
<dbReference type="Proteomes" id="UP000540656">
    <property type="component" value="Unassembled WGS sequence"/>
</dbReference>